<name>A0ABV6X2U1_9ACTN</name>
<dbReference type="EMBL" id="JBHEZY010000006">
    <property type="protein sequence ID" value="MFC1432343.1"/>
    <property type="molecule type" value="Genomic_DNA"/>
</dbReference>
<feature type="transmembrane region" description="Helical" evidence="2">
    <location>
        <begin position="114"/>
        <end position="134"/>
    </location>
</feature>
<feature type="transmembrane region" description="Helical" evidence="2">
    <location>
        <begin position="86"/>
        <end position="107"/>
    </location>
</feature>
<evidence type="ECO:0000259" key="3">
    <source>
        <dbReference type="Pfam" id="PF04892"/>
    </source>
</evidence>
<feature type="compositionally biased region" description="Low complexity" evidence="1">
    <location>
        <begin position="1"/>
        <end position="15"/>
    </location>
</feature>
<dbReference type="PANTHER" id="PTHR36834">
    <property type="entry name" value="MEMBRANE PROTEIN-RELATED"/>
    <property type="match status" value="1"/>
</dbReference>
<sequence length="198" mass="21511">MAGSAPVAAAKAAPAPERRSPRRSLGTQILRALVGTVALLAFAVCAAVVVKLTLTPSPASVGIAHTNLHPGKSIRLYLNQPSVHQAILQIGGNILIGVPFGLLLPMITPRARGLLRVLLITLFVVLVLEVAQHYFIEGRSFDVDDLILAAIGAVIGYVPVGRYLSLRVHPGHRHWWQRLLGRRPPRRRLPKTRRRSPA</sequence>
<gene>
    <name evidence="4" type="ORF">ACEZDB_16975</name>
</gene>
<dbReference type="InterPro" id="IPR053150">
    <property type="entry name" value="Teicoplanin_resist-assoc"/>
</dbReference>
<dbReference type="PANTHER" id="PTHR36834:SF1">
    <property type="entry name" value="INTEGRAL MEMBRANE PROTEIN"/>
    <property type="match status" value="1"/>
</dbReference>
<feature type="region of interest" description="Disordered" evidence="1">
    <location>
        <begin position="1"/>
        <end position="20"/>
    </location>
</feature>
<dbReference type="InterPro" id="IPR006976">
    <property type="entry name" value="VanZ-like"/>
</dbReference>
<evidence type="ECO:0000313" key="4">
    <source>
        <dbReference type="EMBL" id="MFC1432343.1"/>
    </source>
</evidence>
<accession>A0ABV6X2U1</accession>
<reference evidence="4 5" key="1">
    <citation type="submission" date="2024-09" db="EMBL/GenBank/DDBJ databases">
        <authorList>
            <person name="Lee S.D."/>
        </authorList>
    </citation>
    <scope>NUCLEOTIDE SEQUENCE [LARGE SCALE GENOMIC DNA]</scope>
    <source>
        <strain evidence="4 5">N1-3</strain>
    </source>
</reference>
<dbReference type="RefSeq" id="WP_380554077.1">
    <property type="nucleotide sequence ID" value="NZ_JBHEZY010000006.1"/>
</dbReference>
<dbReference type="Proteomes" id="UP001592530">
    <property type="component" value="Unassembled WGS sequence"/>
</dbReference>
<proteinExistence type="predicted"/>
<keyword evidence="2" id="KW-0812">Transmembrane</keyword>
<feature type="transmembrane region" description="Helical" evidence="2">
    <location>
        <begin position="146"/>
        <end position="164"/>
    </location>
</feature>
<evidence type="ECO:0000256" key="1">
    <source>
        <dbReference type="SAM" id="MobiDB-lite"/>
    </source>
</evidence>
<dbReference type="Pfam" id="PF04892">
    <property type="entry name" value="VanZ"/>
    <property type="match status" value="1"/>
</dbReference>
<keyword evidence="2" id="KW-0472">Membrane</keyword>
<evidence type="ECO:0000313" key="5">
    <source>
        <dbReference type="Proteomes" id="UP001592530"/>
    </source>
</evidence>
<keyword evidence="2" id="KW-1133">Transmembrane helix</keyword>
<feature type="transmembrane region" description="Helical" evidence="2">
    <location>
        <begin position="29"/>
        <end position="50"/>
    </location>
</feature>
<organism evidence="4 5">
    <name type="scientific">Streptacidiphilus alkalitolerans</name>
    <dbReference type="NCBI Taxonomy" id="3342712"/>
    <lineage>
        <taxon>Bacteria</taxon>
        <taxon>Bacillati</taxon>
        <taxon>Actinomycetota</taxon>
        <taxon>Actinomycetes</taxon>
        <taxon>Kitasatosporales</taxon>
        <taxon>Streptomycetaceae</taxon>
        <taxon>Streptacidiphilus</taxon>
    </lineage>
</organism>
<comment type="caution">
    <text evidence="4">The sequence shown here is derived from an EMBL/GenBank/DDBJ whole genome shotgun (WGS) entry which is preliminary data.</text>
</comment>
<feature type="domain" description="VanZ-like" evidence="3">
    <location>
        <begin position="42"/>
        <end position="158"/>
    </location>
</feature>
<protein>
    <submittedName>
        <fullName evidence="4">VanZ family protein</fullName>
    </submittedName>
</protein>
<evidence type="ECO:0000256" key="2">
    <source>
        <dbReference type="SAM" id="Phobius"/>
    </source>
</evidence>